<reference evidence="1 2" key="1">
    <citation type="submission" date="2015-12" db="EMBL/GenBank/DDBJ databases">
        <authorList>
            <person name="Tarr C.L."/>
            <person name="Gladney L.M."/>
        </authorList>
    </citation>
    <scope>NUCLEOTIDE SEQUENCE [LARGE SCALE GENOMIC DNA]</scope>
    <source>
        <strain evidence="1 2">1048-83</strain>
    </source>
</reference>
<protein>
    <recommendedName>
        <fullName evidence="3">PD(D/E)XK endonuclease domain-containing protein</fullName>
    </recommendedName>
</protein>
<comment type="caution">
    <text evidence="1">The sequence shown here is derived from an EMBL/GenBank/DDBJ whole genome shotgun (WGS) entry which is preliminary data.</text>
</comment>
<organism evidence="1 2">
    <name type="scientific">Vibrio cidicii</name>
    <dbReference type="NCBI Taxonomy" id="1763883"/>
    <lineage>
        <taxon>Bacteria</taxon>
        <taxon>Pseudomonadati</taxon>
        <taxon>Pseudomonadota</taxon>
        <taxon>Gammaproteobacteria</taxon>
        <taxon>Vibrionales</taxon>
        <taxon>Vibrionaceae</taxon>
        <taxon>Vibrio</taxon>
    </lineage>
</organism>
<dbReference type="RefSeq" id="WP_061900877.1">
    <property type="nucleotide sequence ID" value="NZ_CAXYFD010000063.1"/>
</dbReference>
<dbReference type="Proteomes" id="UP000075609">
    <property type="component" value="Unassembled WGS sequence"/>
</dbReference>
<proteinExistence type="predicted"/>
<evidence type="ECO:0000313" key="2">
    <source>
        <dbReference type="Proteomes" id="UP000075609"/>
    </source>
</evidence>
<evidence type="ECO:0000313" key="1">
    <source>
        <dbReference type="EMBL" id="KYN80753.1"/>
    </source>
</evidence>
<gene>
    <name evidence="1" type="ORF">ATY35_20085</name>
</gene>
<dbReference type="EMBL" id="LOBP01000196">
    <property type="protein sequence ID" value="KYN80753.1"/>
    <property type="molecule type" value="Genomic_DNA"/>
</dbReference>
<name>A0ABR5VWP9_9VIBR</name>
<accession>A0ABR5VWP9</accession>
<dbReference type="NCBIfam" id="NF041952">
    <property type="entry name" value="super_attC_Vc_1"/>
    <property type="match status" value="1"/>
</dbReference>
<evidence type="ECO:0008006" key="3">
    <source>
        <dbReference type="Google" id="ProtNLM"/>
    </source>
</evidence>
<sequence length="298" mass="34719">MVVVFEFSGMRCQPLRRALCDRRCSIDIYDFSKKYNFDIQRAPNSLDDGCYIVGSFSKNGVSVDHICIFDVSVDINEHEYRWDFVIEYSVNNQRRTSQKCKDPYDCFLWLARELDGNPSKFGSYDLEHHKRVKSTQVSISSEGAELCVMSHLMLDMRLLCSQASRAMPGYDLLVSDPLNQNKIAKIQVKYRTGIKSPNEKKRRHTEQKLTPNNLDFDFLVVVSEQRYFTENCNIYAIGRTSSQYMVSKSYSAERRKVKHAKPSCWVMSKSQIEFDSIVISDDCYEDWDKIYEFFANDA</sequence>
<keyword evidence="2" id="KW-1185">Reference proteome</keyword>